<gene>
    <name evidence="1" type="ORF">Prudu_019987</name>
</gene>
<dbReference type="AlphaFoldDB" id="A0A4Y1RU92"/>
<proteinExistence type="predicted"/>
<protein>
    <submittedName>
        <fullName evidence="1">RAD-like 6</fullName>
    </submittedName>
</protein>
<dbReference type="EMBL" id="AP019303">
    <property type="protein sequence ID" value="BBH07930.1"/>
    <property type="molecule type" value="Genomic_DNA"/>
</dbReference>
<sequence length="68" mass="7572">MAAAGLKSFCRRRLTFLYKKFHLGSNGAALSLSQSYPFPIVVQLEFSILGDEICTTNSTAELQCRLEK</sequence>
<reference evidence="1" key="1">
    <citation type="journal article" date="2019" name="Science">
        <title>Mutation of a bHLH transcription factor allowed almond domestication.</title>
        <authorList>
            <person name="Sanchez-Perez R."/>
            <person name="Pavan S."/>
            <person name="Mazzeo R."/>
            <person name="Moldovan C."/>
            <person name="Aiese Cigliano R."/>
            <person name="Del Cueto J."/>
            <person name="Ricciardi F."/>
            <person name="Lotti C."/>
            <person name="Ricciardi L."/>
            <person name="Dicenta F."/>
            <person name="Lopez-Marques R.L."/>
            <person name="Lindberg Moller B."/>
        </authorList>
    </citation>
    <scope>NUCLEOTIDE SEQUENCE</scope>
</reference>
<name>A0A4Y1RU92_PRUDU</name>
<accession>A0A4Y1RU92</accession>
<evidence type="ECO:0000313" key="1">
    <source>
        <dbReference type="EMBL" id="BBH07930.1"/>
    </source>
</evidence>
<organism evidence="1">
    <name type="scientific">Prunus dulcis</name>
    <name type="common">Almond</name>
    <name type="synonym">Amygdalus dulcis</name>
    <dbReference type="NCBI Taxonomy" id="3755"/>
    <lineage>
        <taxon>Eukaryota</taxon>
        <taxon>Viridiplantae</taxon>
        <taxon>Streptophyta</taxon>
        <taxon>Embryophyta</taxon>
        <taxon>Tracheophyta</taxon>
        <taxon>Spermatophyta</taxon>
        <taxon>Magnoliopsida</taxon>
        <taxon>eudicotyledons</taxon>
        <taxon>Gunneridae</taxon>
        <taxon>Pentapetalae</taxon>
        <taxon>rosids</taxon>
        <taxon>fabids</taxon>
        <taxon>Rosales</taxon>
        <taxon>Rosaceae</taxon>
        <taxon>Amygdaloideae</taxon>
        <taxon>Amygdaleae</taxon>
        <taxon>Prunus</taxon>
    </lineage>
</organism>